<keyword evidence="7" id="KW-0285">Flavoprotein</keyword>
<comment type="cofactor">
    <cofactor evidence="3">
        <name>FAD</name>
        <dbReference type="ChEBI" id="CHEBI:57692"/>
    </cofactor>
</comment>
<evidence type="ECO:0000259" key="14">
    <source>
        <dbReference type="Pfam" id="PF07992"/>
    </source>
</evidence>
<gene>
    <name evidence="16" type="ORF">GA0070612_1975</name>
</gene>
<evidence type="ECO:0000256" key="3">
    <source>
        <dbReference type="ARBA" id="ARBA00001974"/>
    </source>
</evidence>
<dbReference type="SUPFAM" id="SSF51905">
    <property type="entry name" value="FAD/NAD(P)-binding domain"/>
    <property type="match status" value="2"/>
</dbReference>
<keyword evidence="8" id="KW-0479">Metal-binding</keyword>
<dbReference type="GO" id="GO:0016491">
    <property type="term" value="F:oxidoreductase activity"/>
    <property type="evidence" value="ECO:0007669"/>
    <property type="project" value="UniProtKB-KW"/>
</dbReference>
<feature type="domain" description="BFD-like [2Fe-2S]-binding" evidence="13">
    <location>
        <begin position="420"/>
        <end position="466"/>
    </location>
</feature>
<feature type="domain" description="FAD/NAD(P)-binding" evidence="14">
    <location>
        <begin position="4"/>
        <end position="282"/>
    </location>
</feature>
<comment type="cofactor">
    <cofactor evidence="1">
        <name>siroheme</name>
        <dbReference type="ChEBI" id="CHEBI:60052"/>
    </cofactor>
</comment>
<keyword evidence="17" id="KW-1185">Reference proteome</keyword>
<sequence>MTGRVVIVGNGMAGARLAGELHAREGDRKVTVLGAEPHRAYNRILLSTLLAGRIGEPDVELTEAAGHGIDLRTGVPVTAIDRSAREVHTDGGDRISYDHLVLATGARAVVPPLPGLDPADLPERVVPFRTLDDCRRILAAADGARSALVLGGGLLGLEAARGLASRGLTTTVVHPREHLMERQLDPAAGAVLAGTLAGFGVTVQLAVPATGVAADADGVRLDLADGRTLRADLLVLSCGVRPDTALARAAGLTVRRGVVVDDRLRTDDRSISAIGDCAEHDGVLSGLVAPAWAQARVLADVLTGTDPLARYRPQPVVTRLKAAGIDLASMGDPVSGGPGEELTFTDPARGTYARLRIRDERLVGAILLGDNPAVGTVIQLFDRGHPVPADRRALLLGRALGTAGATPAASPALMPDAATVCQCNTVSKGALVRSWRSGARTVDAVVAATRAGTGCGGCRDAVGGIVDWLSQAESVEVTR</sequence>
<comment type="similarity">
    <text evidence="5">Belongs to the nitrite and sulfite reductase 4Fe-4S domain family.</text>
</comment>
<dbReference type="PANTHER" id="PTHR43809:SF1">
    <property type="entry name" value="NITRITE REDUCTASE (NADH) LARGE SUBUNIT"/>
    <property type="match status" value="1"/>
</dbReference>
<evidence type="ECO:0000256" key="2">
    <source>
        <dbReference type="ARBA" id="ARBA00001966"/>
    </source>
</evidence>
<dbReference type="InterPro" id="IPR007419">
    <property type="entry name" value="BFD-like_2Fe2S-bd_dom"/>
</dbReference>
<evidence type="ECO:0000256" key="12">
    <source>
        <dbReference type="ARBA" id="ARBA00023014"/>
    </source>
</evidence>
<organism evidence="16 17">
    <name type="scientific">Micromonospora chokoriensis</name>
    <dbReference type="NCBI Taxonomy" id="356851"/>
    <lineage>
        <taxon>Bacteria</taxon>
        <taxon>Bacillati</taxon>
        <taxon>Actinomycetota</taxon>
        <taxon>Actinomycetes</taxon>
        <taxon>Micromonosporales</taxon>
        <taxon>Micromonosporaceae</taxon>
        <taxon>Micromonospora</taxon>
    </lineage>
</organism>
<reference evidence="17" key="1">
    <citation type="submission" date="2016-06" db="EMBL/GenBank/DDBJ databases">
        <authorList>
            <person name="Varghese N."/>
            <person name="Submissions Spin"/>
        </authorList>
    </citation>
    <scope>NUCLEOTIDE SEQUENCE [LARGE SCALE GENOMIC DNA]</scope>
    <source>
        <strain evidence="17">DSM 45160</strain>
    </source>
</reference>
<dbReference type="Pfam" id="PF04324">
    <property type="entry name" value="Fer2_BFD"/>
    <property type="match status" value="1"/>
</dbReference>
<dbReference type="InterPro" id="IPR041854">
    <property type="entry name" value="BFD-like_2Fe2S-bd_dom_sf"/>
</dbReference>
<evidence type="ECO:0000256" key="4">
    <source>
        <dbReference type="ARBA" id="ARBA00005096"/>
    </source>
</evidence>
<dbReference type="PANTHER" id="PTHR43809">
    <property type="entry name" value="NITRITE REDUCTASE (NADH) LARGE SUBUNIT"/>
    <property type="match status" value="1"/>
</dbReference>
<dbReference type="AlphaFoldDB" id="A0A1C4VZP5"/>
<evidence type="ECO:0000256" key="8">
    <source>
        <dbReference type="ARBA" id="ARBA00022723"/>
    </source>
</evidence>
<dbReference type="InterPro" id="IPR041575">
    <property type="entry name" value="Rubredoxin_C"/>
</dbReference>
<feature type="domain" description="NADH-rubredoxin oxidoreductase C-terminal" evidence="15">
    <location>
        <begin position="317"/>
        <end position="371"/>
    </location>
</feature>
<dbReference type="InterPro" id="IPR023753">
    <property type="entry name" value="FAD/NAD-binding_dom"/>
</dbReference>
<evidence type="ECO:0000256" key="5">
    <source>
        <dbReference type="ARBA" id="ARBA00010429"/>
    </source>
</evidence>
<evidence type="ECO:0000256" key="10">
    <source>
        <dbReference type="ARBA" id="ARBA00023002"/>
    </source>
</evidence>
<keyword evidence="6" id="KW-0349">Heme</keyword>
<dbReference type="Pfam" id="PF18267">
    <property type="entry name" value="Rubredoxin_C"/>
    <property type="match status" value="1"/>
</dbReference>
<keyword evidence="11" id="KW-0408">Iron</keyword>
<evidence type="ECO:0000256" key="6">
    <source>
        <dbReference type="ARBA" id="ARBA00022617"/>
    </source>
</evidence>
<dbReference type="RefSeq" id="WP_088987616.1">
    <property type="nucleotide sequence ID" value="NZ_LT607409.1"/>
</dbReference>
<dbReference type="InterPro" id="IPR016156">
    <property type="entry name" value="FAD/NAD-linked_Rdtase_dimer_sf"/>
</dbReference>
<proteinExistence type="inferred from homology"/>
<evidence type="ECO:0000256" key="11">
    <source>
        <dbReference type="ARBA" id="ARBA00023004"/>
    </source>
</evidence>
<evidence type="ECO:0000259" key="13">
    <source>
        <dbReference type="Pfam" id="PF04324"/>
    </source>
</evidence>
<keyword evidence="10" id="KW-0560">Oxidoreductase</keyword>
<dbReference type="InterPro" id="IPR036188">
    <property type="entry name" value="FAD/NAD-bd_sf"/>
</dbReference>
<dbReference type="InterPro" id="IPR052034">
    <property type="entry name" value="NasD-like"/>
</dbReference>
<dbReference type="PRINTS" id="PR00368">
    <property type="entry name" value="FADPNR"/>
</dbReference>
<evidence type="ECO:0000256" key="7">
    <source>
        <dbReference type="ARBA" id="ARBA00022630"/>
    </source>
</evidence>
<dbReference type="PRINTS" id="PR00411">
    <property type="entry name" value="PNDRDTASEI"/>
</dbReference>
<dbReference type="eggNOG" id="COG1251">
    <property type="taxonomic scope" value="Bacteria"/>
</dbReference>
<protein>
    <submittedName>
        <fullName evidence="16">Assimilatory nitrate reductase (NADH) beta subunit</fullName>
    </submittedName>
</protein>
<accession>A0A1C4VZP5</accession>
<keyword evidence="12" id="KW-0411">Iron-sulfur</keyword>
<dbReference type="GO" id="GO:0046872">
    <property type="term" value="F:metal ion binding"/>
    <property type="evidence" value="ECO:0007669"/>
    <property type="project" value="UniProtKB-KW"/>
</dbReference>
<keyword evidence="9" id="KW-0274">FAD</keyword>
<evidence type="ECO:0000259" key="15">
    <source>
        <dbReference type="Pfam" id="PF18267"/>
    </source>
</evidence>
<dbReference type="GO" id="GO:0051536">
    <property type="term" value="F:iron-sulfur cluster binding"/>
    <property type="evidence" value="ECO:0007669"/>
    <property type="project" value="UniProtKB-KW"/>
</dbReference>
<evidence type="ECO:0000313" key="17">
    <source>
        <dbReference type="Proteomes" id="UP000198224"/>
    </source>
</evidence>
<comment type="cofactor">
    <cofactor evidence="2">
        <name>[4Fe-4S] cluster</name>
        <dbReference type="ChEBI" id="CHEBI:49883"/>
    </cofactor>
</comment>
<name>A0A1C4VZP5_9ACTN</name>
<dbReference type="Gene3D" id="3.30.390.30">
    <property type="match status" value="1"/>
</dbReference>
<evidence type="ECO:0000256" key="1">
    <source>
        <dbReference type="ARBA" id="ARBA00001929"/>
    </source>
</evidence>
<dbReference type="Gene3D" id="3.50.50.60">
    <property type="entry name" value="FAD/NAD(P)-binding domain"/>
    <property type="match status" value="2"/>
</dbReference>
<dbReference type="EMBL" id="LT607409">
    <property type="protein sequence ID" value="SCE89440.1"/>
    <property type="molecule type" value="Genomic_DNA"/>
</dbReference>
<dbReference type="Pfam" id="PF07992">
    <property type="entry name" value="Pyr_redox_2"/>
    <property type="match status" value="1"/>
</dbReference>
<dbReference type="Proteomes" id="UP000198224">
    <property type="component" value="Chromosome I"/>
</dbReference>
<evidence type="ECO:0000256" key="9">
    <source>
        <dbReference type="ARBA" id="ARBA00022827"/>
    </source>
</evidence>
<evidence type="ECO:0000313" key="16">
    <source>
        <dbReference type="EMBL" id="SCE89440.1"/>
    </source>
</evidence>
<dbReference type="Gene3D" id="1.10.10.1100">
    <property type="entry name" value="BFD-like [2Fe-2S]-binding domain"/>
    <property type="match status" value="1"/>
</dbReference>
<comment type="pathway">
    <text evidence="4">Nitrogen metabolism; nitrate reduction (assimilation).</text>
</comment>